<evidence type="ECO:0008006" key="7">
    <source>
        <dbReference type="Google" id="ProtNLM"/>
    </source>
</evidence>
<dbReference type="Pfam" id="PF02861">
    <property type="entry name" value="Clp_N"/>
    <property type="match status" value="1"/>
</dbReference>
<feature type="domain" description="Clp R" evidence="3">
    <location>
        <begin position="16"/>
        <end position="126"/>
    </location>
</feature>
<comment type="caution">
    <text evidence="5">The sequence shown here is derived from an EMBL/GenBank/DDBJ whole genome shotgun (WGS) entry which is preliminary data.</text>
</comment>
<protein>
    <recommendedName>
        <fullName evidence="7">Clp R domain-containing protein</fullName>
    </recommendedName>
</protein>
<evidence type="ECO:0000259" key="2">
    <source>
        <dbReference type="Pfam" id="PF00004"/>
    </source>
</evidence>
<dbReference type="EMBL" id="BNJJ01000004">
    <property type="protein sequence ID" value="GHO83850.1"/>
    <property type="molecule type" value="Genomic_DNA"/>
</dbReference>
<feature type="domain" description="DZANK-type" evidence="4">
    <location>
        <begin position="395"/>
        <end position="440"/>
    </location>
</feature>
<proteinExistence type="predicted"/>
<keyword evidence="6" id="KW-1185">Reference proteome</keyword>
<dbReference type="Gene3D" id="1.10.1780.10">
    <property type="entry name" value="Clp, N-terminal domain"/>
    <property type="match status" value="1"/>
</dbReference>
<gene>
    <name evidence="5" type="ORF">KSZ_18560</name>
</gene>
<evidence type="ECO:0000313" key="5">
    <source>
        <dbReference type="EMBL" id="GHO83850.1"/>
    </source>
</evidence>
<dbReference type="InterPro" id="IPR036628">
    <property type="entry name" value="Clp_N_dom_sf"/>
</dbReference>
<dbReference type="Gene3D" id="3.40.50.300">
    <property type="entry name" value="P-loop containing nucleotide triphosphate hydrolases"/>
    <property type="match status" value="1"/>
</dbReference>
<accession>A0ABQ3VDI1</accession>
<evidence type="ECO:0000259" key="4">
    <source>
        <dbReference type="Pfam" id="PF12773"/>
    </source>
</evidence>
<dbReference type="PANTHER" id="PTHR23076:SF97">
    <property type="entry name" value="ATP-DEPENDENT ZINC METALLOPROTEASE YME1L1"/>
    <property type="match status" value="1"/>
</dbReference>
<feature type="domain" description="ATPase AAA-type core" evidence="2">
    <location>
        <begin position="228"/>
        <end position="381"/>
    </location>
</feature>
<dbReference type="Proteomes" id="UP000635565">
    <property type="component" value="Unassembled WGS sequence"/>
</dbReference>
<dbReference type="SUPFAM" id="SSF81923">
    <property type="entry name" value="Double Clp-N motif"/>
    <property type="match status" value="1"/>
</dbReference>
<evidence type="ECO:0000313" key="6">
    <source>
        <dbReference type="Proteomes" id="UP000635565"/>
    </source>
</evidence>
<dbReference type="PANTHER" id="PTHR23076">
    <property type="entry name" value="METALLOPROTEASE M41 FTSH"/>
    <property type="match status" value="1"/>
</dbReference>
<name>A0ABQ3VDI1_9CHLR</name>
<keyword evidence="1" id="KW-0677">Repeat</keyword>
<dbReference type="Pfam" id="PF12773">
    <property type="entry name" value="DZR"/>
    <property type="match status" value="1"/>
</dbReference>
<dbReference type="RefSeq" id="WP_201361491.1">
    <property type="nucleotide sequence ID" value="NZ_BNJJ01000004.1"/>
</dbReference>
<organism evidence="5 6">
    <name type="scientific">Dictyobacter formicarum</name>
    <dbReference type="NCBI Taxonomy" id="2778368"/>
    <lineage>
        <taxon>Bacteria</taxon>
        <taxon>Bacillati</taxon>
        <taxon>Chloroflexota</taxon>
        <taxon>Ktedonobacteria</taxon>
        <taxon>Ktedonobacterales</taxon>
        <taxon>Dictyobacteraceae</taxon>
        <taxon>Dictyobacter</taxon>
    </lineage>
</organism>
<evidence type="ECO:0000259" key="3">
    <source>
        <dbReference type="Pfam" id="PF02861"/>
    </source>
</evidence>
<dbReference type="InterPro" id="IPR027417">
    <property type="entry name" value="P-loop_NTPase"/>
</dbReference>
<dbReference type="SUPFAM" id="SSF52540">
    <property type="entry name" value="P-loop containing nucleoside triphosphate hydrolases"/>
    <property type="match status" value="1"/>
</dbReference>
<evidence type="ECO:0000256" key="1">
    <source>
        <dbReference type="ARBA" id="ARBA00022737"/>
    </source>
</evidence>
<dbReference type="InterPro" id="IPR025874">
    <property type="entry name" value="DZR"/>
</dbReference>
<dbReference type="Pfam" id="PF00004">
    <property type="entry name" value="AAA"/>
    <property type="match status" value="1"/>
</dbReference>
<sequence>MVEIMQERRIAFAPAIDVVIQGAQREAAHMQALEYHPEHLLLSILRIKDETNEGIFSVLGMDMRALRRAAAEVVRPGVELVASSSDLPPSPAAQECLDWALNFAMQRRCLYVRPDHLVLAVLRHPQVQPLLVLMYSPVDVIPSYLTEESGTAYTNAVDQLIQAKVRECKRSGKHFSTLPIIKCERPTITFADILGVNTVKRELHNLVTYLSWSQFYQRPRIVDLDETVLIGHPCTERTLLVHAIAGEAGVSMVSLSLSKLVDLINALAIESVDEEDLLWLEQEYPTFLRSNIVQTCRNLVKVAFELAQKWIPCLLFLEDLDAIARFEQREHRMAVQRQLLVELDGFDRELSMAVVATAYRPEVLDPELMQVGHFGRHIYLGESYAVHPASQTRLCLSCKHEVLASWTYCVYCGAKLVKLCPRCRAPHVEVEGARYCFSCGSDIWSDE</sequence>
<dbReference type="InterPro" id="IPR003959">
    <property type="entry name" value="ATPase_AAA_core"/>
</dbReference>
<reference evidence="5 6" key="1">
    <citation type="journal article" date="2021" name="Int. J. Syst. Evol. Microbiol.">
        <title>Reticulibacter mediterranei gen. nov., sp. nov., within the new family Reticulibacteraceae fam. nov., and Ktedonospora formicarum gen. nov., sp. nov., Ktedonobacter robiniae sp. nov., Dictyobacter formicarum sp. nov. and Dictyobacter arantiisoli sp. nov., belonging to the class Ktedonobacteria.</title>
        <authorList>
            <person name="Yabe S."/>
            <person name="Zheng Y."/>
            <person name="Wang C.M."/>
            <person name="Sakai Y."/>
            <person name="Abe K."/>
            <person name="Yokota A."/>
            <person name="Donadio S."/>
            <person name="Cavaletti L."/>
            <person name="Monciardini P."/>
        </authorList>
    </citation>
    <scope>NUCLEOTIDE SEQUENCE [LARGE SCALE GENOMIC DNA]</scope>
    <source>
        <strain evidence="5 6">SOSP1-9</strain>
    </source>
</reference>
<dbReference type="InterPro" id="IPR004176">
    <property type="entry name" value="Clp_R_N"/>
</dbReference>